<evidence type="ECO:0000313" key="10">
    <source>
        <dbReference type="Proteomes" id="UP000245080"/>
    </source>
</evidence>
<feature type="transmembrane region" description="Helical" evidence="7">
    <location>
        <begin position="209"/>
        <end position="227"/>
    </location>
</feature>
<comment type="caution">
    <text evidence="9">The sequence shown here is derived from an EMBL/GenBank/DDBJ whole genome shotgun (WGS) entry which is preliminary data.</text>
</comment>
<dbReference type="AlphaFoldDB" id="A0A2V1N048"/>
<proteinExistence type="inferred from homology"/>
<dbReference type="PANTHER" id="PTHR30043">
    <property type="entry name" value="PHOSPHONATES TRANSPORT SYSTEM PERMEASE PROTEIN"/>
    <property type="match status" value="1"/>
</dbReference>
<dbReference type="PROSITE" id="PS50928">
    <property type="entry name" value="ABC_TM1"/>
    <property type="match status" value="1"/>
</dbReference>
<dbReference type="InterPro" id="IPR005769">
    <property type="entry name" value="PhnE/PtxC"/>
</dbReference>
<protein>
    <submittedName>
        <fullName evidence="9">Phosphonate ABC transporter, permease protein PhnE</fullName>
    </submittedName>
</protein>
<evidence type="ECO:0000256" key="5">
    <source>
        <dbReference type="ARBA" id="ARBA00022989"/>
    </source>
</evidence>
<feature type="transmembrane region" description="Helical" evidence="7">
    <location>
        <begin position="125"/>
        <end position="150"/>
    </location>
</feature>
<feature type="transmembrane region" description="Helical" evidence="7">
    <location>
        <begin position="81"/>
        <end position="104"/>
    </location>
</feature>
<comment type="similarity">
    <text evidence="7">Belongs to the binding-protein-dependent transport system permease family.</text>
</comment>
<evidence type="ECO:0000256" key="6">
    <source>
        <dbReference type="ARBA" id="ARBA00023136"/>
    </source>
</evidence>
<dbReference type="InterPro" id="IPR035906">
    <property type="entry name" value="MetI-like_sf"/>
</dbReference>
<keyword evidence="5 7" id="KW-1133">Transmembrane helix</keyword>
<dbReference type="EMBL" id="QCXQ01000002">
    <property type="protein sequence ID" value="PWG00442.1"/>
    <property type="molecule type" value="Genomic_DNA"/>
</dbReference>
<dbReference type="CDD" id="cd06261">
    <property type="entry name" value="TM_PBP2"/>
    <property type="match status" value="1"/>
</dbReference>
<evidence type="ECO:0000256" key="1">
    <source>
        <dbReference type="ARBA" id="ARBA00004651"/>
    </source>
</evidence>
<evidence type="ECO:0000256" key="4">
    <source>
        <dbReference type="ARBA" id="ARBA00022692"/>
    </source>
</evidence>
<keyword evidence="6 7" id="KW-0472">Membrane</keyword>
<organism evidence="9 10">
    <name type="scientific">Levilactobacillus bambusae</name>
    <dbReference type="NCBI Taxonomy" id="2024736"/>
    <lineage>
        <taxon>Bacteria</taxon>
        <taxon>Bacillati</taxon>
        <taxon>Bacillota</taxon>
        <taxon>Bacilli</taxon>
        <taxon>Lactobacillales</taxon>
        <taxon>Lactobacillaceae</taxon>
        <taxon>Levilactobacillus</taxon>
    </lineage>
</organism>
<dbReference type="NCBIfam" id="TIGR01097">
    <property type="entry name" value="PhnE"/>
    <property type="match status" value="1"/>
</dbReference>
<dbReference type="GO" id="GO:0015416">
    <property type="term" value="F:ABC-type phosphonate transporter activity"/>
    <property type="evidence" value="ECO:0007669"/>
    <property type="project" value="InterPro"/>
</dbReference>
<dbReference type="Proteomes" id="UP000245080">
    <property type="component" value="Unassembled WGS sequence"/>
</dbReference>
<keyword evidence="2 7" id="KW-0813">Transport</keyword>
<feature type="transmembrane region" description="Helical" evidence="7">
    <location>
        <begin position="239"/>
        <end position="260"/>
    </location>
</feature>
<name>A0A2V1N048_9LACO</name>
<sequence length="265" mass="29280">MDITTKMPHQSWGQKYHIKTLSLVLLTVGLVLLSAQVSGVDLAMFFTNIDQFTNLLVRMSHPDWAYVTIIWQPILETLQMAIIGTTIGTLFAVPFAFLAASNIVKNSWLHGLVRFFLDLVRTLPDLLLAAIFVAVFGIGSTAGVVTLAIFSFGMISKLFYEVIETIDDGPIEAMESVGANKLQVVHMAVLPQVLNPFISYFLYTLEINVRASTVLGYLGAGGIGVYLQRSLNEFDYSQTAAIIIMTLVVVLVINVLSDYLRERLV</sequence>
<feature type="domain" description="ABC transmembrane type-1" evidence="8">
    <location>
        <begin position="74"/>
        <end position="257"/>
    </location>
</feature>
<feature type="transmembrane region" description="Helical" evidence="7">
    <location>
        <begin position="184"/>
        <end position="202"/>
    </location>
</feature>
<accession>A0A2V1N048</accession>
<reference evidence="9 10" key="1">
    <citation type="journal article" date="2018" name="Int. J. Syst. Evol. Microbiol.">
        <title>Lactobacillus bambusae sp. nov., isolated from a traditional fermented Ma-bamboo shoots of Taiwan.</title>
        <authorList>
            <person name="Wang L.-T."/>
        </authorList>
    </citation>
    <scope>NUCLEOTIDE SEQUENCE [LARGE SCALE GENOMIC DNA]</scope>
    <source>
        <strain evidence="9 10">BS-W1</strain>
    </source>
</reference>
<evidence type="ECO:0000256" key="7">
    <source>
        <dbReference type="RuleBase" id="RU363032"/>
    </source>
</evidence>
<comment type="subcellular location">
    <subcellularLocation>
        <location evidence="1 7">Cell membrane</location>
        <topology evidence="1 7">Multi-pass membrane protein</topology>
    </subcellularLocation>
</comment>
<dbReference type="Gene3D" id="1.10.3720.10">
    <property type="entry name" value="MetI-like"/>
    <property type="match status" value="1"/>
</dbReference>
<keyword evidence="4 7" id="KW-0812">Transmembrane</keyword>
<dbReference type="SUPFAM" id="SSF161098">
    <property type="entry name" value="MetI-like"/>
    <property type="match status" value="1"/>
</dbReference>
<dbReference type="PANTHER" id="PTHR30043:SF1">
    <property type="entry name" value="ABC TRANSPORT SYSTEM PERMEASE PROTEIN P69"/>
    <property type="match status" value="1"/>
</dbReference>
<evidence type="ECO:0000256" key="2">
    <source>
        <dbReference type="ARBA" id="ARBA00022448"/>
    </source>
</evidence>
<evidence type="ECO:0000256" key="3">
    <source>
        <dbReference type="ARBA" id="ARBA00022475"/>
    </source>
</evidence>
<dbReference type="InterPro" id="IPR000515">
    <property type="entry name" value="MetI-like"/>
</dbReference>
<keyword evidence="3" id="KW-1003">Cell membrane</keyword>
<evidence type="ECO:0000259" key="8">
    <source>
        <dbReference type="PROSITE" id="PS50928"/>
    </source>
</evidence>
<dbReference type="GO" id="GO:0005886">
    <property type="term" value="C:plasma membrane"/>
    <property type="evidence" value="ECO:0007669"/>
    <property type="project" value="UniProtKB-SubCell"/>
</dbReference>
<dbReference type="RefSeq" id="WP_109250390.1">
    <property type="nucleotide sequence ID" value="NZ_QCXQ01000002.1"/>
</dbReference>
<gene>
    <name evidence="9" type="primary">phnE</name>
    <name evidence="9" type="ORF">DCM90_05825</name>
</gene>
<keyword evidence="10" id="KW-1185">Reference proteome</keyword>
<dbReference type="OrthoDB" id="9808005at2"/>
<evidence type="ECO:0000313" key="9">
    <source>
        <dbReference type="EMBL" id="PWG00442.1"/>
    </source>
</evidence>
<dbReference type="Pfam" id="PF00528">
    <property type="entry name" value="BPD_transp_1"/>
    <property type="match status" value="1"/>
</dbReference>